<dbReference type="EMBL" id="SOBW01000009">
    <property type="protein sequence ID" value="TDU34400.1"/>
    <property type="molecule type" value="Genomic_DNA"/>
</dbReference>
<gene>
    <name evidence="1" type="ORF">BXY82_2721</name>
</gene>
<reference evidence="1 2" key="1">
    <citation type="submission" date="2019-03" db="EMBL/GenBank/DDBJ databases">
        <title>Genomic Encyclopedia of Archaeal and Bacterial Type Strains, Phase II (KMG-II): from individual species to whole genera.</title>
        <authorList>
            <person name="Goeker M."/>
        </authorList>
    </citation>
    <scope>NUCLEOTIDE SEQUENCE [LARGE SCALE GENOMIC DNA]</scope>
    <source>
        <strain evidence="1 2">DSM 28135</strain>
    </source>
</reference>
<protein>
    <submittedName>
        <fullName evidence="1">Methyltransferase family protein</fullName>
    </submittedName>
</protein>
<comment type="caution">
    <text evidence="1">The sequence shown here is derived from an EMBL/GenBank/DDBJ whole genome shotgun (WGS) entry which is preliminary data.</text>
</comment>
<evidence type="ECO:0000313" key="2">
    <source>
        <dbReference type="Proteomes" id="UP000294689"/>
    </source>
</evidence>
<keyword evidence="2" id="KW-1185">Reference proteome</keyword>
<dbReference type="AlphaFoldDB" id="A0A4R7PLI1"/>
<dbReference type="GO" id="GO:0008168">
    <property type="term" value="F:methyltransferase activity"/>
    <property type="evidence" value="ECO:0007669"/>
    <property type="project" value="UniProtKB-KW"/>
</dbReference>
<keyword evidence="1" id="KW-0489">Methyltransferase</keyword>
<dbReference type="SUPFAM" id="SSF53335">
    <property type="entry name" value="S-adenosyl-L-methionine-dependent methyltransferases"/>
    <property type="match status" value="1"/>
</dbReference>
<evidence type="ECO:0000313" key="1">
    <source>
        <dbReference type="EMBL" id="TDU34400.1"/>
    </source>
</evidence>
<proteinExistence type="predicted"/>
<dbReference type="GO" id="GO:0032259">
    <property type="term" value="P:methylation"/>
    <property type="evidence" value="ECO:0007669"/>
    <property type="project" value="UniProtKB-KW"/>
</dbReference>
<dbReference type="Gene3D" id="3.40.50.150">
    <property type="entry name" value="Vaccinia Virus protein VP39"/>
    <property type="match status" value="1"/>
</dbReference>
<sequence length="233" mass="27120">MKELKNIIKKSNNRFDFWISFINQRKVSKIAEIGVFKGEYAEKILLSCSEVSKYLMIDPWQHLDNWNKPANVGNDTFEEFYNEALKRTDFADNIREILRGRTKDVHDRIKNDSLDFVYIDGDHTLRGISVDLITIWDKIAPNGFIGGDDFCSSIWQHDGTFEPTLVFPFVVYFAEAKDAVVYALPFNQFLIEKGSKGFKFIDLTKGEYENLGLLYQLKLKKNQNKKSFLSKLF</sequence>
<dbReference type="InterPro" id="IPR029063">
    <property type="entry name" value="SAM-dependent_MTases_sf"/>
</dbReference>
<keyword evidence="1" id="KW-0808">Transferase</keyword>
<dbReference type="Proteomes" id="UP000294689">
    <property type="component" value="Unassembled WGS sequence"/>
</dbReference>
<accession>A0A4R7PLI1</accession>
<organism evidence="1 2">
    <name type="scientific">Gelidibacter sediminis</name>
    <dbReference type="NCBI Taxonomy" id="1608710"/>
    <lineage>
        <taxon>Bacteria</taxon>
        <taxon>Pseudomonadati</taxon>
        <taxon>Bacteroidota</taxon>
        <taxon>Flavobacteriia</taxon>
        <taxon>Flavobacteriales</taxon>
        <taxon>Flavobacteriaceae</taxon>
        <taxon>Gelidibacter</taxon>
    </lineage>
</organism>
<dbReference type="OrthoDB" id="5464618at2"/>
<dbReference type="Pfam" id="PF13578">
    <property type="entry name" value="Methyltransf_24"/>
    <property type="match status" value="1"/>
</dbReference>
<dbReference type="RefSeq" id="WP_133758734.1">
    <property type="nucleotide sequence ID" value="NZ_SOBW01000009.1"/>
</dbReference>
<name>A0A4R7PLI1_9FLAO</name>